<evidence type="ECO:0000313" key="1">
    <source>
        <dbReference type="EMBL" id="PQQ00325.1"/>
    </source>
</evidence>
<proteinExistence type="predicted"/>
<dbReference type="EMBL" id="PJQY01001710">
    <property type="protein sequence ID" value="PQQ00325.1"/>
    <property type="molecule type" value="Genomic_DNA"/>
</dbReference>
<name>A0A314XY23_PRUYE</name>
<reference evidence="1 2" key="1">
    <citation type="submission" date="2018-02" db="EMBL/GenBank/DDBJ databases">
        <title>Draft genome of wild Prunus yedoensis var. nudiflora.</title>
        <authorList>
            <person name="Baek S."/>
            <person name="Kim J.-H."/>
            <person name="Choi K."/>
            <person name="Kim G.-B."/>
            <person name="Cho A."/>
            <person name="Jang H."/>
            <person name="Shin C.-H."/>
            <person name="Yu H.-J."/>
            <person name="Mun J.-H."/>
        </authorList>
    </citation>
    <scope>NUCLEOTIDE SEQUENCE [LARGE SCALE GENOMIC DNA]</scope>
    <source>
        <strain evidence="2">cv. Jeju island</strain>
        <tissue evidence="1">Leaf</tissue>
    </source>
</reference>
<sequence length="103" mass="11795">MVQNPITRPSTRQRFGCIHNRPKTLACNLLPIASAFGHILDVLDILSRVLLQGNGQQQVDQYSMTWTKKEKNQNFQSQQFQFQLTQNARKKNRTTCSLPPPSP</sequence>
<protein>
    <submittedName>
        <fullName evidence="1">Uncharacterized protein</fullName>
    </submittedName>
</protein>
<keyword evidence="2" id="KW-1185">Reference proteome</keyword>
<dbReference type="AlphaFoldDB" id="A0A314XY23"/>
<evidence type="ECO:0000313" key="2">
    <source>
        <dbReference type="Proteomes" id="UP000250321"/>
    </source>
</evidence>
<comment type="caution">
    <text evidence="1">The sequence shown here is derived from an EMBL/GenBank/DDBJ whole genome shotgun (WGS) entry which is preliminary data.</text>
</comment>
<accession>A0A314XY23</accession>
<dbReference type="Proteomes" id="UP000250321">
    <property type="component" value="Unassembled WGS sequence"/>
</dbReference>
<gene>
    <name evidence="1" type="ORF">Pyn_14587</name>
</gene>
<organism evidence="1 2">
    <name type="scientific">Prunus yedoensis var. nudiflora</name>
    <dbReference type="NCBI Taxonomy" id="2094558"/>
    <lineage>
        <taxon>Eukaryota</taxon>
        <taxon>Viridiplantae</taxon>
        <taxon>Streptophyta</taxon>
        <taxon>Embryophyta</taxon>
        <taxon>Tracheophyta</taxon>
        <taxon>Spermatophyta</taxon>
        <taxon>Magnoliopsida</taxon>
        <taxon>eudicotyledons</taxon>
        <taxon>Gunneridae</taxon>
        <taxon>Pentapetalae</taxon>
        <taxon>rosids</taxon>
        <taxon>fabids</taxon>
        <taxon>Rosales</taxon>
        <taxon>Rosaceae</taxon>
        <taxon>Amygdaloideae</taxon>
        <taxon>Amygdaleae</taxon>
        <taxon>Prunus</taxon>
    </lineage>
</organism>